<reference evidence="2" key="1">
    <citation type="submission" date="2016-11" db="EMBL/GenBank/DDBJ databases">
        <title>The genome of Nicotiana attenuata.</title>
        <authorList>
            <person name="Xu S."/>
            <person name="Brockmoeller T."/>
            <person name="Gaquerel E."/>
            <person name="Navarro A."/>
            <person name="Kuhl H."/>
            <person name="Gase K."/>
            <person name="Ling Z."/>
            <person name="Zhou W."/>
            <person name="Kreitzer C."/>
            <person name="Stanke M."/>
            <person name="Tang H."/>
            <person name="Lyons E."/>
            <person name="Pandey P."/>
            <person name="Pandey S.P."/>
            <person name="Timmermann B."/>
            <person name="Baldwin I.T."/>
        </authorList>
    </citation>
    <scope>NUCLEOTIDE SEQUENCE [LARGE SCALE GENOMIC DNA]</scope>
    <source>
        <strain evidence="2">UT</strain>
    </source>
</reference>
<feature type="region of interest" description="Disordered" evidence="1">
    <location>
        <begin position="33"/>
        <end position="69"/>
    </location>
</feature>
<sequence>MITCDATGAQQMRRLQQIASFKSPFLIDNHQASTKRQIGARNNNTENANHKRVKDQNEKQKMCLRGSDN</sequence>
<feature type="compositionally biased region" description="Basic and acidic residues" evidence="1">
    <location>
        <begin position="54"/>
        <end position="69"/>
    </location>
</feature>
<name>A0A314LBS0_NICAT</name>
<accession>A0A314LBS0</accession>
<feature type="compositionally biased region" description="Polar residues" evidence="1">
    <location>
        <begin position="33"/>
        <end position="47"/>
    </location>
</feature>
<dbReference type="Gramene" id="OIT39022">
    <property type="protein sequence ID" value="OIT39022"/>
    <property type="gene ID" value="A4A49_39685"/>
</dbReference>
<proteinExistence type="predicted"/>
<comment type="caution">
    <text evidence="2">The sequence shown here is derived from an EMBL/GenBank/DDBJ whole genome shotgun (WGS) entry which is preliminary data.</text>
</comment>
<dbReference type="Proteomes" id="UP000187609">
    <property type="component" value="Unassembled WGS sequence"/>
</dbReference>
<dbReference type="EMBL" id="MJEQ01000149">
    <property type="protein sequence ID" value="OIT39022.1"/>
    <property type="molecule type" value="Genomic_DNA"/>
</dbReference>
<evidence type="ECO:0000256" key="1">
    <source>
        <dbReference type="SAM" id="MobiDB-lite"/>
    </source>
</evidence>
<protein>
    <submittedName>
        <fullName evidence="2">Uncharacterized protein</fullName>
    </submittedName>
</protein>
<dbReference type="AlphaFoldDB" id="A0A314LBS0"/>
<dbReference type="SMR" id="A0A314LBS0"/>
<gene>
    <name evidence="2" type="ORF">A4A49_39685</name>
</gene>
<organism evidence="2 3">
    <name type="scientific">Nicotiana attenuata</name>
    <name type="common">Coyote tobacco</name>
    <dbReference type="NCBI Taxonomy" id="49451"/>
    <lineage>
        <taxon>Eukaryota</taxon>
        <taxon>Viridiplantae</taxon>
        <taxon>Streptophyta</taxon>
        <taxon>Embryophyta</taxon>
        <taxon>Tracheophyta</taxon>
        <taxon>Spermatophyta</taxon>
        <taxon>Magnoliopsida</taxon>
        <taxon>eudicotyledons</taxon>
        <taxon>Gunneridae</taxon>
        <taxon>Pentapetalae</taxon>
        <taxon>asterids</taxon>
        <taxon>lamiids</taxon>
        <taxon>Solanales</taxon>
        <taxon>Solanaceae</taxon>
        <taxon>Nicotianoideae</taxon>
        <taxon>Nicotianeae</taxon>
        <taxon>Nicotiana</taxon>
    </lineage>
</organism>
<evidence type="ECO:0000313" key="2">
    <source>
        <dbReference type="EMBL" id="OIT39022.1"/>
    </source>
</evidence>
<evidence type="ECO:0000313" key="3">
    <source>
        <dbReference type="Proteomes" id="UP000187609"/>
    </source>
</evidence>
<keyword evidence="3" id="KW-1185">Reference proteome</keyword>